<dbReference type="Proteomes" id="UP001159363">
    <property type="component" value="Chromosome 2"/>
</dbReference>
<feature type="domain" description="SH2" evidence="2">
    <location>
        <begin position="117"/>
        <end position="220"/>
    </location>
</feature>
<accession>A0ABQ9I718</accession>
<evidence type="ECO:0000313" key="3">
    <source>
        <dbReference type="EMBL" id="KAJ8892437.1"/>
    </source>
</evidence>
<organism evidence="3 4">
    <name type="scientific">Dryococelus australis</name>
    <dbReference type="NCBI Taxonomy" id="614101"/>
    <lineage>
        <taxon>Eukaryota</taxon>
        <taxon>Metazoa</taxon>
        <taxon>Ecdysozoa</taxon>
        <taxon>Arthropoda</taxon>
        <taxon>Hexapoda</taxon>
        <taxon>Insecta</taxon>
        <taxon>Pterygota</taxon>
        <taxon>Neoptera</taxon>
        <taxon>Polyneoptera</taxon>
        <taxon>Phasmatodea</taxon>
        <taxon>Verophasmatodea</taxon>
        <taxon>Anareolatae</taxon>
        <taxon>Phasmatidae</taxon>
        <taxon>Eurycanthinae</taxon>
        <taxon>Dryococelus</taxon>
    </lineage>
</organism>
<reference evidence="3 4" key="1">
    <citation type="submission" date="2023-02" db="EMBL/GenBank/DDBJ databases">
        <title>LHISI_Scaffold_Assembly.</title>
        <authorList>
            <person name="Stuart O.P."/>
            <person name="Cleave R."/>
            <person name="Magrath M.J.L."/>
            <person name="Mikheyev A.S."/>
        </authorList>
    </citation>
    <scope>NUCLEOTIDE SEQUENCE [LARGE SCALE GENOMIC DNA]</scope>
    <source>
        <strain evidence="3">Daus_M_001</strain>
        <tissue evidence="3">Leg muscle</tissue>
    </source>
</reference>
<gene>
    <name evidence="3" type="ORF">PR048_005017</name>
</gene>
<protein>
    <recommendedName>
        <fullName evidence="2">SH2 domain-containing protein</fullName>
    </recommendedName>
</protein>
<keyword evidence="4" id="KW-1185">Reference proteome</keyword>
<dbReference type="InterPro" id="IPR036860">
    <property type="entry name" value="SH2_dom_sf"/>
</dbReference>
<keyword evidence="1" id="KW-0727">SH2 domain</keyword>
<dbReference type="PROSITE" id="PS50001">
    <property type="entry name" value="SH2"/>
    <property type="match status" value="1"/>
</dbReference>
<evidence type="ECO:0000259" key="2">
    <source>
        <dbReference type="PROSITE" id="PS50001"/>
    </source>
</evidence>
<proteinExistence type="predicted"/>
<sequence>MIQYTYRGGTRQLASVNATGVSHYYSLLHTLLRGQAKQLQLRLNLIPGEHCCCHYVTWKILNRLRTDVSRSKQNLGKWGYITGDELCESRELQDTKHLLVCRKLDTTCSMDDLSKCGEHSRSGQLDYLVVEGLRADSLEFGGLCDRQVCEGSGAYVDDESDERKRNGEVTHIKIQNTGDFYDLYGGEKFATLSELVQFYMENQGQLKEKNGEVIELRFPLNCADPTTERLSYDKGLPIPTHHSYASLPSSLDVRTTISVRSEMMQWNTLTGKPILSLYCLWIWDDLRWELNPDNLPESQLYNTRDLNCLALSIFWRGDNYGRHWSFQLEGMYQFRFGRDEGKIGLGTSSGSAGGGSDLTRNFSVDLTALNSTLLAVQAREHRKPRSSGLSLQTLSFLQATSPVEFGTPHDLSSAGNLTGVKGLQDRGSRVSSGVFWSRKSLLQAAAVVEAVLQDAGEETYVADEPSVSAGGCSPTSLYSGKSLDLQSSGGAGYRSLPVQAAAEVLQSCDFFGTSSTDNFWIVVRQIKSYLFKRCQLDVCEHANYATPVSAALCSKLYCPPSLTVAVEWFCPITVWITSPLLPSFSQNLALGYVGVVCSPLPSPLLPRAGPDLVCQAVTTCVLAGLRAAQCGCCVDRIHTLLVSDILGVPVSGTKPKV</sequence>
<dbReference type="PANTHER" id="PTHR46559">
    <property type="entry name" value="TYROSINE-PROTEIN PHOSPHATASE NON-RECEPTOR TYPE 11"/>
    <property type="match status" value="1"/>
</dbReference>
<dbReference type="EMBL" id="JARBHB010000002">
    <property type="protein sequence ID" value="KAJ8892437.1"/>
    <property type="molecule type" value="Genomic_DNA"/>
</dbReference>
<comment type="caution">
    <text evidence="3">The sequence shown here is derived from an EMBL/GenBank/DDBJ whole genome shotgun (WGS) entry which is preliminary data.</text>
</comment>
<evidence type="ECO:0000313" key="4">
    <source>
        <dbReference type="Proteomes" id="UP001159363"/>
    </source>
</evidence>
<dbReference type="Gene3D" id="3.30.505.10">
    <property type="entry name" value="SH2 domain"/>
    <property type="match status" value="1"/>
</dbReference>
<name>A0ABQ9I718_9NEOP</name>
<dbReference type="PANTHER" id="PTHR46559:SF3">
    <property type="entry name" value="TYROSINE-PROTEIN PHOSPHATASE NON-RECEPTOR TYPE"/>
    <property type="match status" value="1"/>
</dbReference>
<evidence type="ECO:0000256" key="1">
    <source>
        <dbReference type="PROSITE-ProRule" id="PRU00191"/>
    </source>
</evidence>
<dbReference type="Pfam" id="PF00017">
    <property type="entry name" value="SH2"/>
    <property type="match status" value="1"/>
</dbReference>
<dbReference type="SUPFAM" id="SSF55550">
    <property type="entry name" value="SH2 domain"/>
    <property type="match status" value="1"/>
</dbReference>
<dbReference type="InterPro" id="IPR000980">
    <property type="entry name" value="SH2"/>
</dbReference>